<dbReference type="OrthoDB" id="2425321at2759"/>
<evidence type="ECO:0000313" key="5">
    <source>
        <dbReference type="Proteomes" id="UP000027222"/>
    </source>
</evidence>
<organism evidence="4 5">
    <name type="scientific">Galerina marginata (strain CBS 339.88)</name>
    <dbReference type="NCBI Taxonomy" id="685588"/>
    <lineage>
        <taxon>Eukaryota</taxon>
        <taxon>Fungi</taxon>
        <taxon>Dikarya</taxon>
        <taxon>Basidiomycota</taxon>
        <taxon>Agaricomycotina</taxon>
        <taxon>Agaricomycetes</taxon>
        <taxon>Agaricomycetidae</taxon>
        <taxon>Agaricales</taxon>
        <taxon>Agaricineae</taxon>
        <taxon>Strophariaceae</taxon>
        <taxon>Galerina</taxon>
    </lineage>
</organism>
<feature type="compositionally biased region" description="Basic and acidic residues" evidence="2">
    <location>
        <begin position="444"/>
        <end position="459"/>
    </location>
</feature>
<keyword evidence="3" id="KW-0472">Membrane</keyword>
<feature type="compositionally biased region" description="Low complexity" evidence="2">
    <location>
        <begin position="90"/>
        <end position="105"/>
    </location>
</feature>
<evidence type="ECO:0000313" key="4">
    <source>
        <dbReference type="EMBL" id="KDR72218.1"/>
    </source>
</evidence>
<feature type="compositionally biased region" description="Basic residues" evidence="2">
    <location>
        <begin position="410"/>
        <end position="422"/>
    </location>
</feature>
<accession>A0A067SZL3</accession>
<dbReference type="STRING" id="685588.A0A067SZL3"/>
<feature type="compositionally biased region" description="Acidic residues" evidence="2">
    <location>
        <begin position="1097"/>
        <end position="1107"/>
    </location>
</feature>
<feature type="region of interest" description="Disordered" evidence="2">
    <location>
        <begin position="696"/>
        <end position="737"/>
    </location>
</feature>
<feature type="compositionally biased region" description="Low complexity" evidence="2">
    <location>
        <begin position="1085"/>
        <end position="1096"/>
    </location>
</feature>
<feature type="compositionally biased region" description="Low complexity" evidence="2">
    <location>
        <begin position="696"/>
        <end position="711"/>
    </location>
</feature>
<feature type="region of interest" description="Disordered" evidence="2">
    <location>
        <begin position="642"/>
        <end position="667"/>
    </location>
</feature>
<feature type="compositionally biased region" description="Basic and acidic residues" evidence="2">
    <location>
        <begin position="381"/>
        <end position="390"/>
    </location>
</feature>
<reference evidence="5" key="1">
    <citation type="journal article" date="2014" name="Proc. Natl. Acad. Sci. U.S.A.">
        <title>Extensive sampling of basidiomycete genomes demonstrates inadequacy of the white-rot/brown-rot paradigm for wood decay fungi.</title>
        <authorList>
            <person name="Riley R."/>
            <person name="Salamov A.A."/>
            <person name="Brown D.W."/>
            <person name="Nagy L.G."/>
            <person name="Floudas D."/>
            <person name="Held B.W."/>
            <person name="Levasseur A."/>
            <person name="Lombard V."/>
            <person name="Morin E."/>
            <person name="Otillar R."/>
            <person name="Lindquist E.A."/>
            <person name="Sun H."/>
            <person name="LaButti K.M."/>
            <person name="Schmutz J."/>
            <person name="Jabbour D."/>
            <person name="Luo H."/>
            <person name="Baker S.E."/>
            <person name="Pisabarro A.G."/>
            <person name="Walton J.D."/>
            <person name="Blanchette R.A."/>
            <person name="Henrissat B."/>
            <person name="Martin F."/>
            <person name="Cullen D."/>
            <person name="Hibbett D.S."/>
            <person name="Grigoriev I.V."/>
        </authorList>
    </citation>
    <scope>NUCLEOTIDE SEQUENCE [LARGE SCALE GENOMIC DNA]</scope>
    <source>
        <strain evidence="5">CBS 339.88</strain>
    </source>
</reference>
<feature type="region of interest" description="Disordered" evidence="2">
    <location>
        <begin position="1065"/>
        <end position="1121"/>
    </location>
</feature>
<keyword evidence="3" id="KW-0812">Transmembrane</keyword>
<keyword evidence="5" id="KW-1185">Reference proteome</keyword>
<feature type="transmembrane region" description="Helical" evidence="3">
    <location>
        <begin position="1178"/>
        <end position="1197"/>
    </location>
</feature>
<sequence>MASTTAYPAVTPSPISIPGPGSPTQFRTRTRTRTYSQSHPPQSPSPSPSRQLDSPSPSPSNSSFLSHSHAYSPQKPPQSTPNAHPYAIKTTSTALLSRSTSSSASVGVHRYVPLHGQGQSPSPTGMGQGQGEGSPTKEGRQGRHRYSRSLTGEMPLPLPPPPGAASGNGHGHGHGGHSHSNSTPGGFTSERRRSGFISASDGEDDDTPRRRGVRAETLPSGPFNAVSPGPGPGAFTSAPVQASFPRELEPEPELPDDPKTWKPAQLATYLASTPTYASAHAHAHGSTPMGTGAGAGAGDALALAVGYVQRKQVTGRAFMRLAEADLESNALPAPTRAALLAASRSLRQRVMRGRIWGSEARPQSQSQSPFPTSNNNNDGDGLEHEHEHDFNSNNPNGTSSPFSLSLSRKNGVRPRPGRRSRHSSIASDSSDASLSSNASSSGGRVRDMVDELERTRLQMDEETAEGDERERRSPVKPVRRESASPTKTHRLPQRGAVTDLFGAASPIGDDANLSGYSVQKGEEEEDKDGDSTITGLARRNVHAHAHAHAHGQGQGKEPRLLPFPPTHAGGHGGVLLTPVHTGAQYVLPSSPEAVQSFPFVPQPQGTPGPADYELGFRHALSPHLHQQHQADPHSQAYVVRHGASPDPSAISTISSNGSGSNGNGKTARPARMLPYPPVVGHAALYHPRPRRVIGVGDESSGGLDVSSGDVSATSTTSDTEAWETATEGPSASEVGSIRQKRHVEPAEDEMSIEELLADDGAGAGAGSLGPISGVAAWEMELGETVKRIAGSSGALPDANMDRNANAASVHEIGRKAGRVGTGRGVVGSVRAGTNRDKDKDKGDKEKSGGGKMKRGGIMALFDPPPEEALEVREDAAPDVPEKDAKPEGIKDIPTAASATATAHLAARENAVQTREDALDERERLVSVREVEVGRREREVVILETDVEGREKMLSTAEREIEEKEMQLRTAQSRIVEREMGVEEREEGVRCAEEGVDERVRRVEEREGELEARECELAERERGVEEARGLGQREREEVERRVREVQERERVVGERERELLDMEMEAQAAKGRDKAVSVSVQSDTPSTSHASVSTSADADADADAEQPELEGPTNPSRPAPYLTSPWAIKRDYILGRFMGVLGFSAARARGQDQGRGRRVDRLGLTNLNLRGLTGLAGQGGGYLVLMSIGVCVVVLRVLGRRVGGFVGGAAAAAGGGRR</sequence>
<evidence type="ECO:0000256" key="2">
    <source>
        <dbReference type="SAM" id="MobiDB-lite"/>
    </source>
</evidence>
<feature type="compositionally biased region" description="Low complexity" evidence="2">
    <location>
        <begin position="362"/>
        <end position="377"/>
    </location>
</feature>
<gene>
    <name evidence="4" type="ORF">GALMADRAFT_253044</name>
</gene>
<dbReference type="EMBL" id="KL142389">
    <property type="protein sequence ID" value="KDR72218.1"/>
    <property type="molecule type" value="Genomic_DNA"/>
</dbReference>
<keyword evidence="3" id="KW-1133">Transmembrane helix</keyword>
<feature type="region of interest" description="Disordered" evidence="2">
    <location>
        <begin position="818"/>
        <end position="858"/>
    </location>
</feature>
<dbReference type="AlphaFoldDB" id="A0A067SZL3"/>
<feature type="compositionally biased region" description="Low complexity" evidence="2">
    <location>
        <begin position="48"/>
        <end position="73"/>
    </location>
</feature>
<dbReference type="Proteomes" id="UP000027222">
    <property type="component" value="Unassembled WGS sequence"/>
</dbReference>
<feature type="coiled-coil region" evidence="1">
    <location>
        <begin position="946"/>
        <end position="973"/>
    </location>
</feature>
<name>A0A067SZL3_GALM3</name>
<feature type="compositionally biased region" description="Basic and acidic residues" evidence="2">
    <location>
        <begin position="466"/>
        <end position="482"/>
    </location>
</feature>
<feature type="compositionally biased region" description="Polar residues" evidence="2">
    <location>
        <begin position="391"/>
        <end position="408"/>
    </location>
</feature>
<feature type="region of interest" description="Disordered" evidence="2">
    <location>
        <begin position="1"/>
        <end position="239"/>
    </location>
</feature>
<protein>
    <submittedName>
        <fullName evidence="4">Uncharacterized protein</fullName>
    </submittedName>
</protein>
<feature type="compositionally biased region" description="Low complexity" evidence="2">
    <location>
        <begin position="423"/>
        <end position="441"/>
    </location>
</feature>
<dbReference type="HOGENOM" id="CLU_303657_0_0_1"/>
<proteinExistence type="predicted"/>
<keyword evidence="1" id="KW-0175">Coiled coil</keyword>
<feature type="compositionally biased region" description="Basic and acidic residues" evidence="2">
    <location>
        <begin position="833"/>
        <end position="848"/>
    </location>
</feature>
<feature type="region of interest" description="Disordered" evidence="2">
    <location>
        <begin position="357"/>
        <end position="532"/>
    </location>
</feature>
<evidence type="ECO:0000256" key="3">
    <source>
        <dbReference type="SAM" id="Phobius"/>
    </source>
</evidence>
<evidence type="ECO:0000256" key="1">
    <source>
        <dbReference type="SAM" id="Coils"/>
    </source>
</evidence>